<organism evidence="1 2">
    <name type="scientific">Streptomonospora halophila</name>
    <dbReference type="NCBI Taxonomy" id="427369"/>
    <lineage>
        <taxon>Bacteria</taxon>
        <taxon>Bacillati</taxon>
        <taxon>Actinomycetota</taxon>
        <taxon>Actinomycetes</taxon>
        <taxon>Streptosporangiales</taxon>
        <taxon>Nocardiopsidaceae</taxon>
        <taxon>Streptomonospora</taxon>
    </lineage>
</organism>
<reference evidence="2" key="1">
    <citation type="journal article" date="2019" name="Int. J. Syst. Evol. Microbiol.">
        <title>The Global Catalogue of Microorganisms (GCM) 10K type strain sequencing project: providing services to taxonomists for standard genome sequencing and annotation.</title>
        <authorList>
            <consortium name="The Broad Institute Genomics Platform"/>
            <consortium name="The Broad Institute Genome Sequencing Center for Infectious Disease"/>
            <person name="Wu L."/>
            <person name="Ma J."/>
        </authorList>
    </citation>
    <scope>NUCLEOTIDE SEQUENCE [LARGE SCALE GENOMIC DNA]</scope>
    <source>
        <strain evidence="2">JCM 18123</strain>
    </source>
</reference>
<dbReference type="EMBL" id="BAABIK010000026">
    <property type="protein sequence ID" value="GAA4952018.1"/>
    <property type="molecule type" value="Genomic_DNA"/>
</dbReference>
<name>A0ABP9GS79_9ACTN</name>
<comment type="caution">
    <text evidence="1">The sequence shown here is derived from an EMBL/GenBank/DDBJ whole genome shotgun (WGS) entry which is preliminary data.</text>
</comment>
<keyword evidence="2" id="KW-1185">Reference proteome</keyword>
<gene>
    <name evidence="1" type="ORF">GCM10023224_40870</name>
</gene>
<protein>
    <submittedName>
        <fullName evidence="1">Uncharacterized protein</fullName>
    </submittedName>
</protein>
<proteinExistence type="predicted"/>
<evidence type="ECO:0000313" key="2">
    <source>
        <dbReference type="Proteomes" id="UP001499993"/>
    </source>
</evidence>
<dbReference type="RefSeq" id="WP_345558195.1">
    <property type="nucleotide sequence ID" value="NZ_BAABIK010000026.1"/>
</dbReference>
<sequence>MLPWLTLESFRSAVHRMLLGGAWLCPILPADALGATAGVHAPIAPAPRVELDPTRVEELWSELIRRELPDW</sequence>
<evidence type="ECO:0000313" key="1">
    <source>
        <dbReference type="EMBL" id="GAA4952018.1"/>
    </source>
</evidence>
<accession>A0ABP9GS79</accession>
<dbReference type="Proteomes" id="UP001499993">
    <property type="component" value="Unassembled WGS sequence"/>
</dbReference>